<evidence type="ECO:0000256" key="1">
    <source>
        <dbReference type="ARBA" id="ARBA00004937"/>
    </source>
</evidence>
<dbReference type="InterPro" id="IPR019796">
    <property type="entry name" value="G6P_DH_AS"/>
</dbReference>
<dbReference type="SUPFAM" id="SSF55347">
    <property type="entry name" value="Glyceraldehyde-3-phosphate dehydrogenase-like, C-terminal domain"/>
    <property type="match status" value="1"/>
</dbReference>
<evidence type="ECO:0000256" key="6">
    <source>
        <dbReference type="ARBA" id="ARBA00023277"/>
    </source>
</evidence>
<organism evidence="10 11">
    <name type="scientific">Flavilitoribacter nigricans (strain ATCC 23147 / DSM 23189 / NBRC 102662 / NCIMB 1420 / SS-2)</name>
    <name type="common">Lewinella nigricans</name>
    <dbReference type="NCBI Taxonomy" id="1122177"/>
    <lineage>
        <taxon>Bacteria</taxon>
        <taxon>Pseudomonadati</taxon>
        <taxon>Bacteroidota</taxon>
        <taxon>Saprospiria</taxon>
        <taxon>Saprospirales</taxon>
        <taxon>Lewinellaceae</taxon>
        <taxon>Flavilitoribacter</taxon>
    </lineage>
</organism>
<dbReference type="PANTHER" id="PTHR23429:SF0">
    <property type="entry name" value="GLUCOSE-6-PHOSPHATE 1-DEHYDROGENASE"/>
    <property type="match status" value="1"/>
</dbReference>
<feature type="binding site" evidence="7">
    <location>
        <position position="180"/>
    </location>
    <ligand>
        <name>substrate</name>
    </ligand>
</feature>
<comment type="similarity">
    <text evidence="2 7">Belongs to the glucose-6-phosphate dehydrogenase family.</text>
</comment>
<dbReference type="UniPathway" id="UPA00115">
    <property type="reaction ID" value="UER00408"/>
</dbReference>
<feature type="binding site" evidence="7">
    <location>
        <position position="237"/>
    </location>
    <ligand>
        <name>substrate</name>
    </ligand>
</feature>
<evidence type="ECO:0000313" key="10">
    <source>
        <dbReference type="EMBL" id="PHN05490.1"/>
    </source>
</evidence>
<dbReference type="InterPro" id="IPR036291">
    <property type="entry name" value="NAD(P)-bd_dom_sf"/>
</dbReference>
<evidence type="ECO:0000313" key="11">
    <source>
        <dbReference type="Proteomes" id="UP000223913"/>
    </source>
</evidence>
<dbReference type="AlphaFoldDB" id="A0A2D0NAU6"/>
<dbReference type="PROSITE" id="PS00069">
    <property type="entry name" value="G6P_DEHYDROGENASE"/>
    <property type="match status" value="1"/>
</dbReference>
<feature type="binding site" evidence="7">
    <location>
        <begin position="10"/>
        <end position="17"/>
    </location>
    <ligand>
        <name>NADP(+)</name>
        <dbReference type="ChEBI" id="CHEBI:58349"/>
    </ligand>
</feature>
<comment type="catalytic activity">
    <reaction evidence="7">
        <text>D-glucose 6-phosphate + NADP(+) = 6-phospho-D-glucono-1,5-lactone + NADPH + H(+)</text>
        <dbReference type="Rhea" id="RHEA:15841"/>
        <dbReference type="ChEBI" id="CHEBI:15378"/>
        <dbReference type="ChEBI" id="CHEBI:57783"/>
        <dbReference type="ChEBI" id="CHEBI:57955"/>
        <dbReference type="ChEBI" id="CHEBI:58349"/>
        <dbReference type="ChEBI" id="CHEBI:61548"/>
        <dbReference type="EC" id="1.1.1.49"/>
    </reaction>
</comment>
<feature type="binding site" evidence="7">
    <location>
        <position position="150"/>
    </location>
    <ligand>
        <name>NADP(+)</name>
        <dbReference type="ChEBI" id="CHEBI:58349"/>
    </ligand>
</feature>
<feature type="binding site" evidence="7">
    <location>
        <position position="184"/>
    </location>
    <ligand>
        <name>substrate</name>
    </ligand>
</feature>
<evidence type="ECO:0000256" key="2">
    <source>
        <dbReference type="ARBA" id="ARBA00009975"/>
    </source>
</evidence>
<accession>A0A2D0NAU6</accession>
<dbReference type="Pfam" id="PF02781">
    <property type="entry name" value="G6PD_C"/>
    <property type="match status" value="1"/>
</dbReference>
<protein>
    <recommendedName>
        <fullName evidence="7">Glucose-6-phosphate 1-dehydrogenase</fullName>
        <shortName evidence="7">G6PD</shortName>
        <ecNumber evidence="7">1.1.1.49</ecNumber>
    </recommendedName>
</protein>
<comment type="caution">
    <text evidence="7">Lacks conserved residue(s) required for the propagation of feature annotation.</text>
</comment>
<dbReference type="NCBIfam" id="TIGR00871">
    <property type="entry name" value="zwf"/>
    <property type="match status" value="1"/>
</dbReference>
<dbReference type="PIRSF" id="PIRSF000110">
    <property type="entry name" value="G6PD"/>
    <property type="match status" value="1"/>
</dbReference>
<evidence type="ECO:0000259" key="9">
    <source>
        <dbReference type="Pfam" id="PF02781"/>
    </source>
</evidence>
<reference evidence="10 11" key="1">
    <citation type="submission" date="2017-10" db="EMBL/GenBank/DDBJ databases">
        <title>The draft genome sequence of Lewinella nigricans NBRC 102662.</title>
        <authorList>
            <person name="Wang K."/>
        </authorList>
    </citation>
    <scope>NUCLEOTIDE SEQUENCE [LARGE SCALE GENOMIC DNA]</scope>
    <source>
        <strain evidence="10 11">NBRC 102662</strain>
    </source>
</reference>
<proteinExistence type="inferred from homology"/>
<keyword evidence="3 7" id="KW-0313">Glucose metabolism</keyword>
<dbReference type="NCBIfam" id="NF009492">
    <property type="entry name" value="PRK12853.1-3"/>
    <property type="match status" value="1"/>
</dbReference>
<evidence type="ECO:0000256" key="4">
    <source>
        <dbReference type="ARBA" id="ARBA00022857"/>
    </source>
</evidence>
<dbReference type="InterPro" id="IPR001282">
    <property type="entry name" value="G6P_DH"/>
</dbReference>
<dbReference type="GO" id="GO:0005829">
    <property type="term" value="C:cytosol"/>
    <property type="evidence" value="ECO:0007669"/>
    <property type="project" value="TreeGrafter"/>
</dbReference>
<dbReference type="OrthoDB" id="9802739at2"/>
<evidence type="ECO:0000256" key="7">
    <source>
        <dbReference type="HAMAP-Rule" id="MF_00966"/>
    </source>
</evidence>
<dbReference type="InterPro" id="IPR022675">
    <property type="entry name" value="G6P_DH_C"/>
</dbReference>
<evidence type="ECO:0000256" key="5">
    <source>
        <dbReference type="ARBA" id="ARBA00023002"/>
    </source>
</evidence>
<feature type="binding site" evidence="7">
    <location>
        <position position="218"/>
    </location>
    <ligand>
        <name>substrate</name>
    </ligand>
</feature>
<evidence type="ECO:0000259" key="8">
    <source>
        <dbReference type="Pfam" id="PF00479"/>
    </source>
</evidence>
<dbReference type="Gene3D" id="3.40.50.720">
    <property type="entry name" value="NAD(P)-binding Rossmann-like Domain"/>
    <property type="match status" value="1"/>
</dbReference>
<feature type="domain" description="Glucose-6-phosphate dehydrogenase C-terminal" evidence="9">
    <location>
        <begin position="191"/>
        <end position="486"/>
    </location>
</feature>
<dbReference type="GO" id="GO:0006006">
    <property type="term" value="P:glucose metabolic process"/>
    <property type="evidence" value="ECO:0007669"/>
    <property type="project" value="UniProtKB-KW"/>
</dbReference>
<dbReference type="PANTHER" id="PTHR23429">
    <property type="entry name" value="GLUCOSE-6-PHOSPHATE 1-DEHYDROGENASE G6PD"/>
    <property type="match status" value="1"/>
</dbReference>
<feature type="domain" description="Glucose-6-phosphate dehydrogenase NAD-binding" evidence="8">
    <location>
        <begin position="7"/>
        <end position="189"/>
    </location>
</feature>
<dbReference type="Gene3D" id="3.30.360.10">
    <property type="entry name" value="Dihydrodipicolinate Reductase, domain 2"/>
    <property type="match status" value="1"/>
</dbReference>
<comment type="function">
    <text evidence="7">Catalyzes the oxidation of glucose 6-phosphate to 6-phosphogluconolactone.</text>
</comment>
<sequence length="504" mass="57982">MDPHVFVIFGASGDLTRRKLIPAIFQLYKNNSLPKDFALLGVSRTEFTDEAFREAVTTDNKHLKKKEGEEEQLKEFAKSLFYQPIDTNDPEDYAKVKDRLHEMDDKYNTRGNYIFYLSTPPSLYETIPEYLHRHDLNAKNGGWKRLVIEKPFGYDGKSARELNQILLQYFEEDQIYRIDHYLGKETVQNLLVTRFANGIFEPLWNRNYIQHVQITSAESIGVENRGGYYDESGALRDMVQNHLLQIVAHIGMEPPNTADAKAIRNEKLKLFQSIRLISEEEVPDYVVRGQYIAAEMDGKEVKGYREEKGVPEDSRTETYVGIKFFIDNWRWAGVPFYLRTGKRLPTKVTEVVVTFKSPPHRLFFNVNEIQSTPNQLVIRIQPQEGLALHFGMKVPGAGFHVKTVDMDFHYSDLTDAYVPEAYERLILDCMKGDPTLYAMGDSVEAAWKFIDPIINAWKNNPDITVHGYPSGTWGPAAAEDLIEGEEGWRNPCEEISNSQENCEL</sequence>
<comment type="caution">
    <text evidence="10">The sequence shown here is derived from an EMBL/GenBank/DDBJ whole genome shotgun (WGS) entry which is preliminary data.</text>
</comment>
<feature type="active site" description="Proton acceptor" evidence="7">
    <location>
        <position position="242"/>
    </location>
</feature>
<comment type="pathway">
    <text evidence="1 7">Carbohydrate degradation; pentose phosphate pathway; D-ribulose 5-phosphate from D-glucose 6-phosphate (oxidative stage): step 1/3.</text>
</comment>
<dbReference type="SUPFAM" id="SSF51735">
    <property type="entry name" value="NAD(P)-binding Rossmann-fold domains"/>
    <property type="match status" value="1"/>
</dbReference>
<name>A0A2D0NAU6_FLAN2</name>
<dbReference type="EC" id="1.1.1.49" evidence="7"/>
<evidence type="ECO:0000256" key="3">
    <source>
        <dbReference type="ARBA" id="ARBA00022526"/>
    </source>
</evidence>
<dbReference type="Proteomes" id="UP000223913">
    <property type="component" value="Unassembled WGS sequence"/>
</dbReference>
<keyword evidence="4 7" id="KW-0521">NADP</keyword>
<keyword evidence="6 7" id="KW-0119">Carbohydrate metabolism</keyword>
<dbReference type="HAMAP" id="MF_00966">
    <property type="entry name" value="G6PD"/>
    <property type="match status" value="1"/>
</dbReference>
<dbReference type="EMBL" id="PDUD01000021">
    <property type="protein sequence ID" value="PHN05490.1"/>
    <property type="molecule type" value="Genomic_DNA"/>
</dbReference>
<dbReference type="GO" id="GO:0009051">
    <property type="term" value="P:pentose-phosphate shunt, oxidative branch"/>
    <property type="evidence" value="ECO:0007669"/>
    <property type="project" value="TreeGrafter"/>
</dbReference>
<dbReference type="InterPro" id="IPR022674">
    <property type="entry name" value="G6P_DH_NAD-bd"/>
</dbReference>
<feature type="binding site" evidence="7">
    <location>
        <position position="44"/>
    </location>
    <ligand>
        <name>NADP(+)</name>
        <dbReference type="ChEBI" id="CHEBI:58349"/>
    </ligand>
</feature>
<dbReference type="GO" id="GO:0050661">
    <property type="term" value="F:NADP binding"/>
    <property type="evidence" value="ECO:0007669"/>
    <property type="project" value="UniProtKB-UniRule"/>
</dbReference>
<dbReference type="Pfam" id="PF00479">
    <property type="entry name" value="G6PD_N"/>
    <property type="match status" value="1"/>
</dbReference>
<keyword evidence="5 7" id="KW-0560">Oxidoreductase</keyword>
<dbReference type="GO" id="GO:0004345">
    <property type="term" value="F:glucose-6-phosphate dehydrogenase activity"/>
    <property type="evidence" value="ECO:0007669"/>
    <property type="project" value="UniProtKB-UniRule"/>
</dbReference>
<dbReference type="PRINTS" id="PR00079">
    <property type="entry name" value="G6PDHDRGNASE"/>
</dbReference>
<dbReference type="RefSeq" id="WP_099151066.1">
    <property type="nucleotide sequence ID" value="NZ_PDUD01000021.1"/>
</dbReference>
<keyword evidence="11" id="KW-1185">Reference proteome</keyword>
<feature type="binding site" evidence="7">
    <location>
        <position position="342"/>
    </location>
    <ligand>
        <name>substrate</name>
    </ligand>
</feature>
<feature type="binding site" evidence="7">
    <location>
        <position position="347"/>
    </location>
    <ligand>
        <name>substrate</name>
    </ligand>
</feature>
<gene>
    <name evidence="7" type="primary">zwf</name>
    <name evidence="10" type="ORF">CRP01_15965</name>
</gene>